<reference evidence="1" key="1">
    <citation type="submission" date="2018-02" db="EMBL/GenBank/DDBJ databases">
        <title>Rhizophora mucronata_Transcriptome.</title>
        <authorList>
            <person name="Meera S.P."/>
            <person name="Sreeshan A."/>
            <person name="Augustine A."/>
        </authorList>
    </citation>
    <scope>NUCLEOTIDE SEQUENCE</scope>
    <source>
        <tissue evidence="1">Leaf</tissue>
    </source>
</reference>
<dbReference type="EMBL" id="GGEC01024198">
    <property type="protein sequence ID" value="MBX04682.1"/>
    <property type="molecule type" value="Transcribed_RNA"/>
</dbReference>
<dbReference type="AlphaFoldDB" id="A0A2P2KG31"/>
<proteinExistence type="predicted"/>
<name>A0A2P2KG31_RHIMU</name>
<sequence length="27" mass="3127">MLFKNRFLCSSSLPTCETVIHKLISEE</sequence>
<evidence type="ECO:0000313" key="1">
    <source>
        <dbReference type="EMBL" id="MBX04682.1"/>
    </source>
</evidence>
<accession>A0A2P2KG31</accession>
<organism evidence="1">
    <name type="scientific">Rhizophora mucronata</name>
    <name type="common">Asiatic mangrove</name>
    <dbReference type="NCBI Taxonomy" id="61149"/>
    <lineage>
        <taxon>Eukaryota</taxon>
        <taxon>Viridiplantae</taxon>
        <taxon>Streptophyta</taxon>
        <taxon>Embryophyta</taxon>
        <taxon>Tracheophyta</taxon>
        <taxon>Spermatophyta</taxon>
        <taxon>Magnoliopsida</taxon>
        <taxon>eudicotyledons</taxon>
        <taxon>Gunneridae</taxon>
        <taxon>Pentapetalae</taxon>
        <taxon>rosids</taxon>
        <taxon>fabids</taxon>
        <taxon>Malpighiales</taxon>
        <taxon>Rhizophoraceae</taxon>
        <taxon>Rhizophora</taxon>
    </lineage>
</organism>
<protein>
    <submittedName>
        <fullName evidence="1">Uncharacterized protein</fullName>
    </submittedName>
</protein>